<dbReference type="PROSITE" id="PS00728">
    <property type="entry name" value="AP_NUCLEASE_F1_3"/>
    <property type="match status" value="1"/>
</dbReference>
<feature type="site" description="Interaction with DNA substrate" evidence="8">
    <location>
        <position position="358"/>
    </location>
</feature>
<feature type="site" description="Transition state stabilizer" evidence="8">
    <location>
        <position position="263"/>
    </location>
</feature>
<keyword evidence="7" id="KW-0464">Manganese</keyword>
<dbReference type="GO" id="GO:0003677">
    <property type="term" value="F:DNA binding"/>
    <property type="evidence" value="ECO:0007669"/>
    <property type="project" value="InterPro"/>
</dbReference>
<evidence type="ECO:0000256" key="3">
    <source>
        <dbReference type="ARBA" id="ARBA00022723"/>
    </source>
</evidence>
<protein>
    <recommendedName>
        <fullName evidence="9">DNA-(apurinic or apyrimidinic site) endonuclease</fullName>
        <ecNumber evidence="9">3.1.-.-</ecNumber>
    </recommendedName>
</protein>
<dbReference type="GO" id="GO:0008081">
    <property type="term" value="F:phosphoric diester hydrolase activity"/>
    <property type="evidence" value="ECO:0007669"/>
    <property type="project" value="TreeGrafter"/>
</dbReference>
<feature type="binding site" evidence="7">
    <location>
        <position position="357"/>
    </location>
    <ligand>
        <name>Mg(2+)</name>
        <dbReference type="ChEBI" id="CHEBI:18420"/>
        <label>1</label>
    </ligand>
</feature>
<dbReference type="PROSITE" id="PS51435">
    <property type="entry name" value="AP_NUCLEASE_F1_4"/>
    <property type="match status" value="1"/>
</dbReference>
<dbReference type="NCBIfam" id="TIGR00633">
    <property type="entry name" value="xth"/>
    <property type="match status" value="1"/>
</dbReference>
<feature type="domain" description="Endonuclease/exonuclease/phosphatase" evidence="10">
    <location>
        <begin position="110"/>
        <end position="358"/>
    </location>
</feature>
<dbReference type="Pfam" id="PF03372">
    <property type="entry name" value="Exo_endo_phos"/>
    <property type="match status" value="1"/>
</dbReference>
<keyword evidence="5 7" id="KW-0460">Magnesium</keyword>
<evidence type="ECO:0000256" key="5">
    <source>
        <dbReference type="ARBA" id="ARBA00022842"/>
    </source>
</evidence>
<dbReference type="PANTHER" id="PTHR22748">
    <property type="entry name" value="AP ENDONUCLEASE"/>
    <property type="match status" value="1"/>
</dbReference>
<keyword evidence="9" id="KW-0227">DNA damage</keyword>
<comment type="cofactor">
    <cofactor evidence="7 9">
        <name>Mg(2+)</name>
        <dbReference type="ChEBI" id="CHEBI:18420"/>
    </cofactor>
    <cofactor evidence="7 9">
        <name>Mn(2+)</name>
        <dbReference type="ChEBI" id="CHEBI:29035"/>
    </cofactor>
    <text evidence="7 9">Probably binds two magnesium or manganese ions per subunit.</text>
</comment>
<dbReference type="PROSITE" id="PS00727">
    <property type="entry name" value="AP_NUCLEASE_F1_2"/>
    <property type="match status" value="1"/>
</dbReference>
<keyword evidence="12" id="KW-1185">Reference proteome</keyword>
<feature type="active site" description="Proton donor/acceptor" evidence="6">
    <location>
        <position position="261"/>
    </location>
</feature>
<keyword evidence="11" id="KW-0540">Nuclease</keyword>
<evidence type="ECO:0000313" key="12">
    <source>
        <dbReference type="Proteomes" id="UP001237642"/>
    </source>
</evidence>
<keyword evidence="4" id="KW-0378">Hydrolase</keyword>
<feature type="active site" description="Proton acceptor" evidence="6">
    <location>
        <position position="358"/>
    </location>
</feature>
<dbReference type="FunFam" id="3.60.10.10:FF:000041">
    <property type="entry name" value="DNA-(apurinic or apyrimidinic site) lyase"/>
    <property type="match status" value="1"/>
</dbReference>
<dbReference type="EC" id="3.1.-.-" evidence="9"/>
<dbReference type="InterPro" id="IPR036691">
    <property type="entry name" value="Endo/exonu/phosph_ase_sf"/>
</dbReference>
<evidence type="ECO:0000313" key="11">
    <source>
        <dbReference type="EMBL" id="KAK1404346.1"/>
    </source>
</evidence>
<feature type="binding site" evidence="7">
    <location>
        <position position="113"/>
    </location>
    <ligand>
        <name>Mg(2+)</name>
        <dbReference type="ChEBI" id="CHEBI:18420"/>
        <label>1</label>
    </ligand>
</feature>
<accession>A0AAD8JIK0</accession>
<dbReference type="GO" id="GO:0008311">
    <property type="term" value="F:double-stranded DNA 3'-5' DNA exonuclease activity"/>
    <property type="evidence" value="ECO:0007669"/>
    <property type="project" value="TreeGrafter"/>
</dbReference>
<proteinExistence type="inferred from homology"/>
<evidence type="ECO:0000256" key="9">
    <source>
        <dbReference type="RuleBase" id="RU362131"/>
    </source>
</evidence>
<reference evidence="11" key="2">
    <citation type="submission" date="2023-05" db="EMBL/GenBank/DDBJ databases">
        <authorList>
            <person name="Schelkunov M.I."/>
        </authorList>
    </citation>
    <scope>NUCLEOTIDE SEQUENCE</scope>
    <source>
        <strain evidence="11">Hsosn_3</strain>
        <tissue evidence="11">Leaf</tissue>
    </source>
</reference>
<dbReference type="GO" id="GO:0046872">
    <property type="term" value="F:metal ion binding"/>
    <property type="evidence" value="ECO:0007669"/>
    <property type="project" value="UniProtKB-KW"/>
</dbReference>
<feature type="binding site" evidence="7">
    <location>
        <position position="144"/>
    </location>
    <ligand>
        <name>Mg(2+)</name>
        <dbReference type="ChEBI" id="CHEBI:18420"/>
        <label>1</label>
    </ligand>
</feature>
<keyword evidence="11" id="KW-0255">Endonuclease</keyword>
<evidence type="ECO:0000256" key="6">
    <source>
        <dbReference type="PIRSR" id="PIRSR604808-1"/>
    </source>
</evidence>
<sequence>MSSWSKTIPNYSNQNFERKVKVSSMIYVPKRTKEDANHEVQSKTEFVGDKETSMSSDKAKTSMADLTLVDQYDYEPWTFIPQLKLRKGLVPYDPRTMRKQPPDAKHVKMMSWNVNGLKDLLQSQGDSLLKLAQREDFDVLCLQETHLHEKDVDAIKRSLPRGYEHSFWACNITTSYGYSGTAVISRIKPVSVRYGLGISKHDNEGRLVTLEFDTFFLVCGYVPNSGRSLQRLTYRVTEWDPCLSNYVKELEKAKPVVLTGDLNCAHEYIDIHNPNGSKGKPGFTLEERESFKTKFLNKGFVDTFRHQHGRVVGYTFWGWNKGRETNKGWRLDYFLVSKSIVDKVYDSYILPDVDASDHSPIGLILTL</sequence>
<feature type="binding site" evidence="7">
    <location>
        <position position="263"/>
    </location>
    <ligand>
        <name>Mg(2+)</name>
        <dbReference type="ChEBI" id="CHEBI:18420"/>
        <label>1</label>
    </ligand>
</feature>
<dbReference type="CDD" id="cd09087">
    <property type="entry name" value="Ape1-like_AP-endo"/>
    <property type="match status" value="1"/>
</dbReference>
<dbReference type="GO" id="GO:0006284">
    <property type="term" value="P:base-excision repair"/>
    <property type="evidence" value="ECO:0007669"/>
    <property type="project" value="TreeGrafter"/>
</dbReference>
<dbReference type="Gene3D" id="3.60.10.10">
    <property type="entry name" value="Endonuclease/exonuclease/phosphatase"/>
    <property type="match status" value="1"/>
</dbReference>
<reference evidence="11" key="1">
    <citation type="submission" date="2023-02" db="EMBL/GenBank/DDBJ databases">
        <title>Genome of toxic invasive species Heracleum sosnowskyi carries increased number of genes despite the absence of recent whole-genome duplications.</title>
        <authorList>
            <person name="Schelkunov M."/>
            <person name="Shtratnikova V."/>
            <person name="Makarenko M."/>
            <person name="Klepikova A."/>
            <person name="Omelchenko D."/>
            <person name="Novikova G."/>
            <person name="Obukhova E."/>
            <person name="Bogdanov V."/>
            <person name="Penin A."/>
            <person name="Logacheva M."/>
        </authorList>
    </citation>
    <scope>NUCLEOTIDE SEQUENCE</scope>
    <source>
        <strain evidence="11">Hsosn_3</strain>
        <tissue evidence="11">Leaf</tissue>
    </source>
</reference>
<keyword evidence="9" id="KW-0234">DNA repair</keyword>
<dbReference type="InterPro" id="IPR004808">
    <property type="entry name" value="AP_endonuc_1"/>
</dbReference>
<dbReference type="EMBL" id="JAUIZM010000001">
    <property type="protein sequence ID" value="KAK1404346.1"/>
    <property type="molecule type" value="Genomic_DNA"/>
</dbReference>
<evidence type="ECO:0000256" key="7">
    <source>
        <dbReference type="PIRSR" id="PIRSR604808-2"/>
    </source>
</evidence>
<comment type="caution">
    <text evidence="11">The sequence shown here is derived from an EMBL/GenBank/DDBJ whole genome shotgun (WGS) entry which is preliminary data.</text>
</comment>
<comment type="cofactor">
    <cofactor evidence="1">
        <name>Mn(2+)</name>
        <dbReference type="ChEBI" id="CHEBI:29035"/>
    </cofactor>
</comment>
<dbReference type="PANTHER" id="PTHR22748:SF6">
    <property type="entry name" value="DNA-(APURINIC OR APYRIMIDINIC SITE) ENDONUCLEASE"/>
    <property type="match status" value="1"/>
</dbReference>
<comment type="similarity">
    <text evidence="2 9">Belongs to the DNA repair enzymes AP/ExoA family.</text>
</comment>
<name>A0AAD8JIK0_9APIA</name>
<evidence type="ECO:0000259" key="10">
    <source>
        <dbReference type="Pfam" id="PF03372"/>
    </source>
</evidence>
<dbReference type="GO" id="GO:0003906">
    <property type="term" value="F:DNA-(apurinic or apyrimidinic site) endonuclease activity"/>
    <property type="evidence" value="ECO:0007669"/>
    <property type="project" value="TreeGrafter"/>
</dbReference>
<keyword evidence="3 7" id="KW-0479">Metal-binding</keyword>
<feature type="binding site" evidence="7">
    <location>
        <position position="261"/>
    </location>
    <ligand>
        <name>Mg(2+)</name>
        <dbReference type="ChEBI" id="CHEBI:18420"/>
        <label>1</label>
    </ligand>
</feature>
<dbReference type="NCBIfam" id="TIGR00195">
    <property type="entry name" value="exoDNase_III"/>
    <property type="match status" value="1"/>
</dbReference>
<dbReference type="InterPro" id="IPR020848">
    <property type="entry name" value="AP_endonuclease_F1_CS"/>
</dbReference>
<dbReference type="AlphaFoldDB" id="A0AAD8JIK0"/>
<dbReference type="Proteomes" id="UP001237642">
    <property type="component" value="Unassembled WGS sequence"/>
</dbReference>
<feature type="site" description="Important for catalytic activity" evidence="8">
    <location>
        <position position="332"/>
    </location>
</feature>
<evidence type="ECO:0000256" key="4">
    <source>
        <dbReference type="ARBA" id="ARBA00022801"/>
    </source>
</evidence>
<gene>
    <name evidence="11" type="ORF">POM88_003951</name>
</gene>
<organism evidence="11 12">
    <name type="scientific">Heracleum sosnowskyi</name>
    <dbReference type="NCBI Taxonomy" id="360622"/>
    <lineage>
        <taxon>Eukaryota</taxon>
        <taxon>Viridiplantae</taxon>
        <taxon>Streptophyta</taxon>
        <taxon>Embryophyta</taxon>
        <taxon>Tracheophyta</taxon>
        <taxon>Spermatophyta</taxon>
        <taxon>Magnoliopsida</taxon>
        <taxon>eudicotyledons</taxon>
        <taxon>Gunneridae</taxon>
        <taxon>Pentapetalae</taxon>
        <taxon>asterids</taxon>
        <taxon>campanulids</taxon>
        <taxon>Apiales</taxon>
        <taxon>Apiaceae</taxon>
        <taxon>Apioideae</taxon>
        <taxon>apioid superclade</taxon>
        <taxon>Tordylieae</taxon>
        <taxon>Tordyliinae</taxon>
        <taxon>Heracleum</taxon>
    </lineage>
</organism>
<evidence type="ECO:0000256" key="1">
    <source>
        <dbReference type="ARBA" id="ARBA00001936"/>
    </source>
</evidence>
<feature type="binding site" evidence="7">
    <location>
        <position position="358"/>
    </location>
    <ligand>
        <name>Mg(2+)</name>
        <dbReference type="ChEBI" id="CHEBI:18420"/>
        <label>1</label>
    </ligand>
</feature>
<feature type="active site" evidence="6">
    <location>
        <position position="221"/>
    </location>
</feature>
<dbReference type="SUPFAM" id="SSF56219">
    <property type="entry name" value="DNase I-like"/>
    <property type="match status" value="1"/>
</dbReference>
<dbReference type="InterPro" id="IPR005135">
    <property type="entry name" value="Endo/exonuclease/phosphatase"/>
</dbReference>
<evidence type="ECO:0000256" key="8">
    <source>
        <dbReference type="PIRSR" id="PIRSR604808-3"/>
    </source>
</evidence>
<dbReference type="GO" id="GO:0005634">
    <property type="term" value="C:nucleus"/>
    <property type="evidence" value="ECO:0007669"/>
    <property type="project" value="TreeGrafter"/>
</dbReference>
<evidence type="ECO:0000256" key="2">
    <source>
        <dbReference type="ARBA" id="ARBA00007092"/>
    </source>
</evidence>